<dbReference type="EMBL" id="FUEG01000019">
    <property type="protein sequence ID" value="SJL13108.1"/>
    <property type="molecule type" value="Genomic_DNA"/>
</dbReference>
<sequence>MHAVSCRKWEWNLLRHDEVVIPFFPLKAFLSYDASREGSVNEHGKVATQALNPQAIDETIGAATGLAGPIEATSTLSLYNRLRPRTITTDPGCPYIDVAQKQTGVKAMVVKMNPANSEFLWCAHCDCSTARKYAPQTRLVREGFYFSRPSSNFKMRIFRI</sequence>
<dbReference type="AlphaFoldDB" id="A0A284RWH0"/>
<name>A0A284RWH0_ARMOS</name>
<keyword evidence="2" id="KW-1185">Reference proteome</keyword>
<organism evidence="1 2">
    <name type="scientific">Armillaria ostoyae</name>
    <name type="common">Armillaria root rot fungus</name>
    <dbReference type="NCBI Taxonomy" id="47428"/>
    <lineage>
        <taxon>Eukaryota</taxon>
        <taxon>Fungi</taxon>
        <taxon>Dikarya</taxon>
        <taxon>Basidiomycota</taxon>
        <taxon>Agaricomycotina</taxon>
        <taxon>Agaricomycetes</taxon>
        <taxon>Agaricomycetidae</taxon>
        <taxon>Agaricales</taxon>
        <taxon>Marasmiineae</taxon>
        <taxon>Physalacriaceae</taxon>
        <taxon>Armillaria</taxon>
    </lineage>
</organism>
<reference evidence="2" key="1">
    <citation type="journal article" date="2017" name="Nat. Ecol. Evol.">
        <title>Genome expansion and lineage-specific genetic innovations in the forest pathogenic fungi Armillaria.</title>
        <authorList>
            <person name="Sipos G."/>
            <person name="Prasanna A.N."/>
            <person name="Walter M.C."/>
            <person name="O'Connor E."/>
            <person name="Balint B."/>
            <person name="Krizsan K."/>
            <person name="Kiss B."/>
            <person name="Hess J."/>
            <person name="Varga T."/>
            <person name="Slot J."/>
            <person name="Riley R."/>
            <person name="Boka B."/>
            <person name="Rigling D."/>
            <person name="Barry K."/>
            <person name="Lee J."/>
            <person name="Mihaltcheva S."/>
            <person name="LaButti K."/>
            <person name="Lipzen A."/>
            <person name="Waldron R."/>
            <person name="Moloney N.M."/>
            <person name="Sperisen C."/>
            <person name="Kredics L."/>
            <person name="Vagvoelgyi C."/>
            <person name="Patrignani A."/>
            <person name="Fitzpatrick D."/>
            <person name="Nagy I."/>
            <person name="Doyle S."/>
            <person name="Anderson J.B."/>
            <person name="Grigoriev I.V."/>
            <person name="Gueldener U."/>
            <person name="Muensterkoetter M."/>
            <person name="Nagy L.G."/>
        </authorList>
    </citation>
    <scope>NUCLEOTIDE SEQUENCE [LARGE SCALE GENOMIC DNA]</scope>
    <source>
        <strain evidence="2">C18/9</strain>
    </source>
</reference>
<evidence type="ECO:0000313" key="1">
    <source>
        <dbReference type="EMBL" id="SJL13108.1"/>
    </source>
</evidence>
<protein>
    <submittedName>
        <fullName evidence="1">Uncharacterized protein</fullName>
    </submittedName>
</protein>
<evidence type="ECO:0000313" key="2">
    <source>
        <dbReference type="Proteomes" id="UP000219338"/>
    </source>
</evidence>
<proteinExistence type="predicted"/>
<dbReference type="Proteomes" id="UP000219338">
    <property type="component" value="Unassembled WGS sequence"/>
</dbReference>
<gene>
    <name evidence="1" type="ORF">ARMOST_16545</name>
</gene>
<accession>A0A284RWH0</accession>